<feature type="compositionally biased region" description="Basic residues" evidence="8">
    <location>
        <begin position="665"/>
        <end position="678"/>
    </location>
</feature>
<dbReference type="SMART" id="SM00360">
    <property type="entry name" value="RRM"/>
    <property type="match status" value="1"/>
</dbReference>
<evidence type="ECO:0000256" key="6">
    <source>
        <dbReference type="ARBA" id="ARBA00023242"/>
    </source>
</evidence>
<proteinExistence type="predicted"/>
<keyword evidence="4" id="KW-0949">S-adenosyl-L-methionine</keyword>
<keyword evidence="5" id="KW-0156">Chromatin regulator</keyword>
<keyword evidence="7" id="KW-0694">RNA-binding</keyword>
<dbReference type="GO" id="GO:0042800">
    <property type="term" value="F:histone H3K4 methyltransferase activity"/>
    <property type="evidence" value="ECO:0007669"/>
    <property type="project" value="InterPro"/>
</dbReference>
<feature type="compositionally biased region" description="Low complexity" evidence="8">
    <location>
        <begin position="533"/>
        <end position="548"/>
    </location>
</feature>
<evidence type="ECO:0000256" key="7">
    <source>
        <dbReference type="PROSITE-ProRule" id="PRU00176"/>
    </source>
</evidence>
<dbReference type="PANTHER" id="PTHR45814">
    <property type="entry name" value="HISTONE-LYSINE N-METHYLTRANSFERASE SETD1"/>
    <property type="match status" value="1"/>
</dbReference>
<feature type="compositionally biased region" description="Basic and acidic residues" evidence="8">
    <location>
        <begin position="703"/>
        <end position="740"/>
    </location>
</feature>
<dbReference type="PANTHER" id="PTHR45814:SF2">
    <property type="entry name" value="HISTONE-LYSINE N-METHYLTRANSFERASE SETD1"/>
    <property type="match status" value="1"/>
</dbReference>
<evidence type="ECO:0000256" key="1">
    <source>
        <dbReference type="ARBA" id="ARBA00004123"/>
    </source>
</evidence>
<dbReference type="GO" id="GO:0048188">
    <property type="term" value="C:Set1C/COMPASS complex"/>
    <property type="evidence" value="ECO:0007669"/>
    <property type="project" value="TreeGrafter"/>
</dbReference>
<keyword evidence="2" id="KW-0489">Methyltransferase</keyword>
<dbReference type="CDD" id="cd12304">
    <property type="entry name" value="RRM_Set1"/>
    <property type="match status" value="1"/>
</dbReference>
<feature type="compositionally biased region" description="Basic and acidic residues" evidence="8">
    <location>
        <begin position="578"/>
        <end position="600"/>
    </location>
</feature>
<dbReference type="GO" id="GO:0032259">
    <property type="term" value="P:methylation"/>
    <property type="evidence" value="ECO:0007669"/>
    <property type="project" value="UniProtKB-KW"/>
</dbReference>
<comment type="subcellular location">
    <subcellularLocation>
        <location evidence="1">Nucleus</location>
    </subcellularLocation>
</comment>
<keyword evidence="3" id="KW-0808">Transferase</keyword>
<dbReference type="Gene3D" id="3.30.70.330">
    <property type="match status" value="1"/>
</dbReference>
<organism evidence="10 11">
    <name type="scientific">Ascaris lumbricoides</name>
    <name type="common">Giant roundworm</name>
    <dbReference type="NCBI Taxonomy" id="6252"/>
    <lineage>
        <taxon>Eukaryota</taxon>
        <taxon>Metazoa</taxon>
        <taxon>Ecdysozoa</taxon>
        <taxon>Nematoda</taxon>
        <taxon>Chromadorea</taxon>
        <taxon>Rhabditida</taxon>
        <taxon>Spirurina</taxon>
        <taxon>Ascaridomorpha</taxon>
        <taxon>Ascaridoidea</taxon>
        <taxon>Ascarididae</taxon>
        <taxon>Ascaris</taxon>
    </lineage>
</organism>
<dbReference type="AlphaFoldDB" id="A0A0M3IGL7"/>
<dbReference type="InterPro" id="IPR044570">
    <property type="entry name" value="Set1-like"/>
</dbReference>
<dbReference type="InterPro" id="IPR000504">
    <property type="entry name" value="RRM_dom"/>
</dbReference>
<feature type="compositionally biased region" description="Pro residues" evidence="8">
    <location>
        <begin position="392"/>
        <end position="468"/>
    </location>
</feature>
<evidence type="ECO:0000313" key="11">
    <source>
        <dbReference type="WBParaSite" id="ALUE_0001746201-mRNA-1"/>
    </source>
</evidence>
<feature type="compositionally biased region" description="Basic and acidic residues" evidence="8">
    <location>
        <begin position="749"/>
        <end position="767"/>
    </location>
</feature>
<protein>
    <submittedName>
        <fullName evidence="11">RRM domain-containing protein</fullName>
    </submittedName>
</protein>
<keyword evidence="10" id="KW-1185">Reference proteome</keyword>
<evidence type="ECO:0000256" key="4">
    <source>
        <dbReference type="ARBA" id="ARBA00022691"/>
    </source>
</evidence>
<evidence type="ECO:0000313" key="10">
    <source>
        <dbReference type="Proteomes" id="UP000036681"/>
    </source>
</evidence>
<feature type="region of interest" description="Disordered" evidence="8">
    <location>
        <begin position="703"/>
        <end position="813"/>
    </location>
</feature>
<feature type="domain" description="RRM" evidence="9">
    <location>
        <begin position="186"/>
        <end position="255"/>
    </location>
</feature>
<evidence type="ECO:0000259" key="9">
    <source>
        <dbReference type="PROSITE" id="PS50102"/>
    </source>
</evidence>
<dbReference type="InterPro" id="IPR012677">
    <property type="entry name" value="Nucleotide-bd_a/b_plait_sf"/>
</dbReference>
<dbReference type="InterPro" id="IPR035979">
    <property type="entry name" value="RBD_domain_sf"/>
</dbReference>
<dbReference type="WBParaSite" id="ALUE_0001746201-mRNA-1">
    <property type="protein sequence ID" value="ALUE_0001746201-mRNA-1"/>
    <property type="gene ID" value="ALUE_0001746201"/>
</dbReference>
<dbReference type="PROSITE" id="PS50102">
    <property type="entry name" value="RRM"/>
    <property type="match status" value="1"/>
</dbReference>
<feature type="region of interest" description="Disordered" evidence="8">
    <location>
        <begin position="533"/>
        <end position="678"/>
    </location>
</feature>
<evidence type="ECO:0000256" key="3">
    <source>
        <dbReference type="ARBA" id="ARBA00022679"/>
    </source>
</evidence>
<reference evidence="11" key="1">
    <citation type="submission" date="2017-02" db="UniProtKB">
        <authorList>
            <consortium name="WormBaseParasite"/>
        </authorList>
    </citation>
    <scope>IDENTIFICATION</scope>
</reference>
<evidence type="ECO:0000256" key="2">
    <source>
        <dbReference type="ARBA" id="ARBA00022603"/>
    </source>
</evidence>
<dbReference type="Proteomes" id="UP000036681">
    <property type="component" value="Unplaced"/>
</dbReference>
<feature type="region of interest" description="Disordered" evidence="8">
    <location>
        <begin position="389"/>
        <end position="471"/>
    </location>
</feature>
<dbReference type="Pfam" id="PF00076">
    <property type="entry name" value="RRM_1"/>
    <property type="match status" value="1"/>
</dbReference>
<sequence length="884" mass="98120">MDARNGGADRLNVNGFWHVANASECRCILAEVAPPAQRARPTSAARHVKCDAWKVINVDARSFVYRFDGVCKELPQYTIYAVSDPRSQYVRFRKTETLDLPIPLFVFTPTSAARHVKCDAWKVINVDARSFVYRFDGVCKELPQYTIYAVSDPRSQYVRFRKTETLDLPIPLFVVDNNSVGLSPKREVSIYGLNDNINESFLRDMCEKVGPVCEVIIYRHPRTKKHMGMALVVFEEPSVASLFVAKTDGCSVMGGLITCFLDPYASKISRRYEQVAMEYAPIPNYLRGVDEAKLNELRRTLNLPRSPDEALHDDQPSCSGMDRLEDVYDHVDESFELFNKQVPSHSPCESTPRAASDCNTGLMSTPKASASIEAITVLPSAASDIIASTAHCPPPPAPPPPLLRPGVPPSVAGLPPPPASSLPAPPAASLPPPPATVIPGPPEKGLPPPPATALPGPPAAGLPPPPPFFLSTHSPVPPSPLAFPISPAQAFYPVTAPVPSVPLVYTPLLKPADYVPPPPPPASSALRSISAPKVSTLRSMSELSSLSAPPLPPPTIAETTADPVARTPVSGKASIDPSPERGQQEREEEKRMPTRKEDGKVRKRLIRSQPQKLHHVDDIGEEQSVSSRARPRKRRHATCSTSTLSSSGAEDSVSEAESDLSAFQRKVKAERRAKKKRHIEAIVEEKRKYYKRRSYAEGSKDYYKEVVIRTLDEPKDRKDAGISRSHGDSRELVQEVERYQRIRRYKRRRSEDMRTSSPEVRHMRSEPAEPGEIDLPDLESVSSDDDSHRRRKHRSRHASCSQTPPTVREKDRRSFAAVNANPTRIYSRSGNDRKDRVAERRTAPFAQGLALSLLHLAFFYFNFFFHLLSLNGGHLAFFSETKYY</sequence>
<accession>A0A0M3IGL7</accession>
<keyword evidence="6" id="KW-0539">Nucleus</keyword>
<feature type="compositionally biased region" description="Polar residues" evidence="8">
    <location>
        <begin position="638"/>
        <end position="649"/>
    </location>
</feature>
<evidence type="ECO:0000256" key="5">
    <source>
        <dbReference type="ARBA" id="ARBA00022853"/>
    </source>
</evidence>
<dbReference type="SUPFAM" id="SSF54928">
    <property type="entry name" value="RNA-binding domain, RBD"/>
    <property type="match status" value="1"/>
</dbReference>
<name>A0A0M3IGL7_ASCLU</name>
<evidence type="ECO:0000256" key="8">
    <source>
        <dbReference type="SAM" id="MobiDB-lite"/>
    </source>
</evidence>
<dbReference type="GO" id="GO:0003723">
    <property type="term" value="F:RNA binding"/>
    <property type="evidence" value="ECO:0007669"/>
    <property type="project" value="UniProtKB-UniRule"/>
</dbReference>